<keyword evidence="1" id="KW-1133">Transmembrane helix</keyword>
<dbReference type="Proteomes" id="UP000218327">
    <property type="component" value="Unassembled WGS sequence"/>
</dbReference>
<dbReference type="CDD" id="cd07302">
    <property type="entry name" value="CHD"/>
    <property type="match status" value="1"/>
</dbReference>
<proteinExistence type="predicted"/>
<dbReference type="GO" id="GO:0009190">
    <property type="term" value="P:cyclic nucleotide biosynthetic process"/>
    <property type="evidence" value="ECO:0007669"/>
    <property type="project" value="InterPro"/>
</dbReference>
<feature type="transmembrane region" description="Helical" evidence="1">
    <location>
        <begin position="51"/>
        <end position="74"/>
    </location>
</feature>
<dbReference type="EMBL" id="NVVJ01000108">
    <property type="protein sequence ID" value="PCJ17293.1"/>
    <property type="molecule type" value="Genomic_DNA"/>
</dbReference>
<dbReference type="InterPro" id="IPR001054">
    <property type="entry name" value="A/G_cyclase"/>
</dbReference>
<dbReference type="GO" id="GO:0035556">
    <property type="term" value="P:intracellular signal transduction"/>
    <property type="evidence" value="ECO:0007669"/>
    <property type="project" value="InterPro"/>
</dbReference>
<organism evidence="4 5">
    <name type="scientific">SAR86 cluster bacterium</name>
    <dbReference type="NCBI Taxonomy" id="2030880"/>
    <lineage>
        <taxon>Bacteria</taxon>
        <taxon>Pseudomonadati</taxon>
        <taxon>Pseudomonadota</taxon>
        <taxon>Gammaproteobacteria</taxon>
        <taxon>SAR86 cluster</taxon>
    </lineage>
</organism>
<dbReference type="InterPro" id="IPR011990">
    <property type="entry name" value="TPR-like_helical_dom_sf"/>
</dbReference>
<evidence type="ECO:0000313" key="5">
    <source>
        <dbReference type="Proteomes" id="UP000218327"/>
    </source>
</evidence>
<evidence type="ECO:0000256" key="1">
    <source>
        <dbReference type="SAM" id="Phobius"/>
    </source>
</evidence>
<dbReference type="Pfam" id="PF00211">
    <property type="entry name" value="Guanylate_cyc"/>
    <property type="match status" value="1"/>
</dbReference>
<feature type="transmembrane region" description="Helical" evidence="1">
    <location>
        <begin position="86"/>
        <end position="108"/>
    </location>
</feature>
<keyword evidence="1" id="KW-0472">Membrane</keyword>
<dbReference type="GO" id="GO:0004016">
    <property type="term" value="F:adenylate cyclase activity"/>
    <property type="evidence" value="ECO:0007669"/>
    <property type="project" value="UniProtKB-ARBA"/>
</dbReference>
<accession>A0A2A5ADE5</accession>
<dbReference type="InterPro" id="IPR037522">
    <property type="entry name" value="HD_GYP_dom"/>
</dbReference>
<dbReference type="Pfam" id="PF13487">
    <property type="entry name" value="HD_5"/>
    <property type="match status" value="1"/>
</dbReference>
<feature type="transmembrane region" description="Helical" evidence="1">
    <location>
        <begin position="12"/>
        <end position="31"/>
    </location>
</feature>
<dbReference type="Gene3D" id="1.10.3210.10">
    <property type="entry name" value="Hypothetical protein af1432"/>
    <property type="match status" value="1"/>
</dbReference>
<dbReference type="AlphaFoldDB" id="A0A2A5ADE5"/>
<dbReference type="SUPFAM" id="SSF55073">
    <property type="entry name" value="Nucleotide cyclase"/>
    <property type="match status" value="1"/>
</dbReference>
<dbReference type="Gene3D" id="3.30.70.1230">
    <property type="entry name" value="Nucleotide cyclase"/>
    <property type="match status" value="1"/>
</dbReference>
<dbReference type="InterPro" id="IPR003607">
    <property type="entry name" value="HD/PDEase_dom"/>
</dbReference>
<evidence type="ECO:0000313" key="4">
    <source>
        <dbReference type="EMBL" id="PCJ17293.1"/>
    </source>
</evidence>
<keyword evidence="1" id="KW-0812">Transmembrane</keyword>
<dbReference type="Gene3D" id="1.25.40.10">
    <property type="entry name" value="Tetratricopeptide repeat domain"/>
    <property type="match status" value="1"/>
</dbReference>
<dbReference type="PANTHER" id="PTHR45228">
    <property type="entry name" value="CYCLIC DI-GMP PHOSPHODIESTERASE TM_0186-RELATED"/>
    <property type="match status" value="1"/>
</dbReference>
<dbReference type="InterPro" id="IPR029787">
    <property type="entry name" value="Nucleotide_cyclase"/>
</dbReference>
<comment type="caution">
    <text evidence="4">The sequence shown here is derived from an EMBL/GenBank/DDBJ whole genome shotgun (WGS) entry which is preliminary data.</text>
</comment>
<reference evidence="5" key="1">
    <citation type="submission" date="2017-08" db="EMBL/GenBank/DDBJ databases">
        <title>A dynamic microbial community with high functional redundancy inhabits the cold, oxic subseafloor aquifer.</title>
        <authorList>
            <person name="Tully B.J."/>
            <person name="Wheat C.G."/>
            <person name="Glazer B.T."/>
            <person name="Huber J.A."/>
        </authorList>
    </citation>
    <scope>NUCLEOTIDE SEQUENCE [LARGE SCALE GENOMIC DNA]</scope>
</reference>
<name>A0A2A5ADE5_9GAMM</name>
<evidence type="ECO:0008006" key="6">
    <source>
        <dbReference type="Google" id="ProtNLM"/>
    </source>
</evidence>
<feature type="domain" description="Guanylate cyclase" evidence="2">
    <location>
        <begin position="202"/>
        <end position="325"/>
    </location>
</feature>
<dbReference type="PROSITE" id="PS50125">
    <property type="entry name" value="GUANYLATE_CYCLASE_2"/>
    <property type="match status" value="1"/>
</dbReference>
<dbReference type="SUPFAM" id="SSF109604">
    <property type="entry name" value="HD-domain/PDEase-like"/>
    <property type="match status" value="1"/>
</dbReference>
<gene>
    <name evidence="4" type="ORF">COA96_17875</name>
</gene>
<dbReference type="PROSITE" id="PS51832">
    <property type="entry name" value="HD_GYP"/>
    <property type="match status" value="1"/>
</dbReference>
<dbReference type="InterPro" id="IPR052020">
    <property type="entry name" value="Cyclic_di-GMP/3'3'-cGAMP_PDE"/>
</dbReference>
<dbReference type="GO" id="GO:0008081">
    <property type="term" value="F:phosphoric diester hydrolase activity"/>
    <property type="evidence" value="ECO:0007669"/>
    <property type="project" value="UniProtKB-ARBA"/>
</dbReference>
<evidence type="ECO:0000259" key="3">
    <source>
        <dbReference type="PROSITE" id="PS51832"/>
    </source>
</evidence>
<evidence type="ECO:0000259" key="2">
    <source>
        <dbReference type="PROSITE" id="PS50125"/>
    </source>
</evidence>
<protein>
    <recommendedName>
        <fullName evidence="6">HD domain-containing protein</fullName>
    </recommendedName>
</protein>
<dbReference type="CDD" id="cd00077">
    <property type="entry name" value="HDc"/>
    <property type="match status" value="1"/>
</dbReference>
<feature type="domain" description="HD-GYP" evidence="3">
    <location>
        <begin position="473"/>
        <end position="661"/>
    </location>
</feature>
<dbReference type="SMART" id="SM00044">
    <property type="entry name" value="CYCc"/>
    <property type="match status" value="1"/>
</dbReference>
<sequence length="661" mass="74315">MEPLKKYLVDNFEGVFILVILVFVIAIVWVVDAKLSFLNFFYLPVLLSSYYLGIRSGVLGAFFTFLVIVIFASLYPERFINPSDIFSLWASILTWAGFLILTAVIVGFTHRELQEKITEALRSKAEATGNAELLEQTMSTIREFESELDYKVEERTRVLEEKTKSIKAHKEKVEEALYSTMDPAVVKLMIEGRIRTENRRISVMFSDLKGFTKYSEDHSAEVVITELNKYLADMETILLNYNAHIDKYMGDGIMSEFGAPIRYEKHPLLAVACAWKMQDRMNKGTYPCKLRIGVSTGVATTGIIGAKRQSFTAFGDIVNLASRIEGLCEPGKVTVDEATYNDCKDVFEFRPVSGLASYTQSGDTDLVEEINNLLKSVDSEPTNVGMRIQLAKLLKDASDPEQAHIHLKFAMETDPDNSDAKIAYAENSILMEKQRNITVRGRRSTVHLYEVIAFRNPLDICKQLPKSLLIDLEARIDQLVDYPEDFILPVECLDGSVGFSRLTGITAFLIAERMNLVDQDQHDVLEAGYLAEIGKTIVPENILNRNGGLTEDDFTHIHMHPREGVRRLRSAGYENEKMLELIECHHENFDGSGYPAGIQGENIPIGARILAVAEAYISLTSKRPYRDPWDGSAALSEIGKYVRSGKFDPMVVDTLNDLVSS</sequence>